<gene>
    <name evidence="2" type="ORF">Hypma_014660</name>
</gene>
<organism evidence="2 3">
    <name type="scientific">Hypsizygus marmoreus</name>
    <name type="common">White beech mushroom</name>
    <name type="synonym">Agaricus marmoreus</name>
    <dbReference type="NCBI Taxonomy" id="39966"/>
    <lineage>
        <taxon>Eukaryota</taxon>
        <taxon>Fungi</taxon>
        <taxon>Dikarya</taxon>
        <taxon>Basidiomycota</taxon>
        <taxon>Agaricomycotina</taxon>
        <taxon>Agaricomycetes</taxon>
        <taxon>Agaricomycetidae</taxon>
        <taxon>Agaricales</taxon>
        <taxon>Tricholomatineae</taxon>
        <taxon>Lyophyllaceae</taxon>
        <taxon>Hypsizygus</taxon>
    </lineage>
</organism>
<sequence length="78" mass="8579">MRTSPRPSRLAVPNNDENTHRLQGDLICHTQRGLRGRPRHPTSPPPPHLKASDEEQGSISTAELTPLGIDVTTRSHGK</sequence>
<accession>A0A369JBY5</accession>
<dbReference type="AlphaFoldDB" id="A0A369JBY5"/>
<dbReference type="Proteomes" id="UP000076154">
    <property type="component" value="Unassembled WGS sequence"/>
</dbReference>
<proteinExistence type="predicted"/>
<feature type="region of interest" description="Disordered" evidence="1">
    <location>
        <begin position="1"/>
        <end position="78"/>
    </location>
</feature>
<name>A0A369JBY5_HYPMA</name>
<dbReference type="InParanoid" id="A0A369JBY5"/>
<keyword evidence="3" id="KW-1185">Reference proteome</keyword>
<protein>
    <submittedName>
        <fullName evidence="2">Uncharacterized protein</fullName>
    </submittedName>
</protein>
<reference evidence="2" key="1">
    <citation type="submission" date="2018-04" db="EMBL/GenBank/DDBJ databases">
        <title>Whole genome sequencing of Hypsizygus marmoreus.</title>
        <authorList>
            <person name="Choi I.-G."/>
            <person name="Min B."/>
            <person name="Kim J.-G."/>
            <person name="Kim S."/>
            <person name="Oh Y.-L."/>
            <person name="Kong W.-S."/>
            <person name="Park H."/>
            <person name="Jeong J."/>
            <person name="Song E.-S."/>
        </authorList>
    </citation>
    <scope>NUCLEOTIDE SEQUENCE [LARGE SCALE GENOMIC DNA]</scope>
    <source>
        <strain evidence="2">51987-8</strain>
    </source>
</reference>
<dbReference type="EMBL" id="LUEZ02000090">
    <property type="protein sequence ID" value="RDB18720.1"/>
    <property type="molecule type" value="Genomic_DNA"/>
</dbReference>
<evidence type="ECO:0000256" key="1">
    <source>
        <dbReference type="SAM" id="MobiDB-lite"/>
    </source>
</evidence>
<evidence type="ECO:0000313" key="2">
    <source>
        <dbReference type="EMBL" id="RDB18720.1"/>
    </source>
</evidence>
<comment type="caution">
    <text evidence="2">The sequence shown here is derived from an EMBL/GenBank/DDBJ whole genome shotgun (WGS) entry which is preliminary data.</text>
</comment>
<evidence type="ECO:0000313" key="3">
    <source>
        <dbReference type="Proteomes" id="UP000076154"/>
    </source>
</evidence>